<protein>
    <submittedName>
        <fullName evidence="2">Uncharacterized protein</fullName>
    </submittedName>
</protein>
<evidence type="ECO:0000313" key="2">
    <source>
        <dbReference type="EMBL" id="KIW99361.1"/>
    </source>
</evidence>
<organism evidence="2 3">
    <name type="scientific">Rhinocladiella mackenziei CBS 650.93</name>
    <dbReference type="NCBI Taxonomy" id="1442369"/>
    <lineage>
        <taxon>Eukaryota</taxon>
        <taxon>Fungi</taxon>
        <taxon>Dikarya</taxon>
        <taxon>Ascomycota</taxon>
        <taxon>Pezizomycotina</taxon>
        <taxon>Eurotiomycetes</taxon>
        <taxon>Chaetothyriomycetidae</taxon>
        <taxon>Chaetothyriales</taxon>
        <taxon>Herpotrichiellaceae</taxon>
        <taxon>Rhinocladiella</taxon>
    </lineage>
</organism>
<sequence>MTESLLSPFNGQLDLRDAYNWSRKETYEFLEDVVSDPNKYGVLLDRVDELKSIRGHLLRLSHPDGADFRAGSDLSPDQHIYRVLNPAWRGGRGGQSQPPPQPPGPVSKFSVMKHIHNGSEYWSPFDLLGHFLSFMGPAPDSATKRNFYLPMTAVYGRWCRLIAGTHPRTGICDIPYMFQCTWCTPLSDSSKPTRFFLGSSLAGYNWTPQLTGTWEYALKYARFVLVDGNPLQQAGYNFENSPMIERKGTGSTRFGNCAETYPFLDLLIGHNPAEETCYGLALQQDFVYIDDYQDMCSGVVWKSLCNPCDNCSETHRMGWCAALIVLSLKSGIGDHEKGGRDKKEKEEEWTSDETV</sequence>
<feature type="region of interest" description="Disordered" evidence="1">
    <location>
        <begin position="334"/>
        <end position="355"/>
    </location>
</feature>
<feature type="compositionally biased region" description="Basic and acidic residues" evidence="1">
    <location>
        <begin position="334"/>
        <end position="348"/>
    </location>
</feature>
<dbReference type="RefSeq" id="XP_013266498.1">
    <property type="nucleotide sequence ID" value="XM_013411044.1"/>
</dbReference>
<dbReference type="EMBL" id="KN847487">
    <property type="protein sequence ID" value="KIW99361.1"/>
    <property type="molecule type" value="Genomic_DNA"/>
</dbReference>
<dbReference type="VEuPathDB" id="FungiDB:Z518_11349"/>
<gene>
    <name evidence="2" type="ORF">Z518_11349</name>
</gene>
<accession>A0A0D2FB80</accession>
<dbReference type="Proteomes" id="UP000053617">
    <property type="component" value="Unassembled WGS sequence"/>
</dbReference>
<dbReference type="OrthoDB" id="5350472at2759"/>
<dbReference type="HOGENOM" id="CLU_053885_0_0_1"/>
<evidence type="ECO:0000313" key="3">
    <source>
        <dbReference type="Proteomes" id="UP000053617"/>
    </source>
</evidence>
<dbReference type="AlphaFoldDB" id="A0A0D2FB80"/>
<name>A0A0D2FB80_9EURO</name>
<dbReference type="GeneID" id="25299420"/>
<proteinExistence type="predicted"/>
<reference evidence="2 3" key="1">
    <citation type="submission" date="2015-01" db="EMBL/GenBank/DDBJ databases">
        <title>The Genome Sequence of Rhinocladiella mackenzie CBS 650.93.</title>
        <authorList>
            <consortium name="The Broad Institute Genomics Platform"/>
            <person name="Cuomo C."/>
            <person name="de Hoog S."/>
            <person name="Gorbushina A."/>
            <person name="Stielow B."/>
            <person name="Teixiera M."/>
            <person name="Abouelleil A."/>
            <person name="Chapman S.B."/>
            <person name="Priest M."/>
            <person name="Young S.K."/>
            <person name="Wortman J."/>
            <person name="Nusbaum C."/>
            <person name="Birren B."/>
        </authorList>
    </citation>
    <scope>NUCLEOTIDE SEQUENCE [LARGE SCALE GENOMIC DNA]</scope>
    <source>
        <strain evidence="2 3">CBS 650.93</strain>
    </source>
</reference>
<evidence type="ECO:0000256" key="1">
    <source>
        <dbReference type="SAM" id="MobiDB-lite"/>
    </source>
</evidence>
<keyword evidence="3" id="KW-1185">Reference proteome</keyword>